<dbReference type="EMBL" id="JARKIB010000620">
    <property type="protein sequence ID" value="KAJ7696908.1"/>
    <property type="molecule type" value="Genomic_DNA"/>
</dbReference>
<dbReference type="AlphaFoldDB" id="A0AAD7GIS1"/>
<accession>A0AAD7GIS1</accession>
<evidence type="ECO:0000313" key="1">
    <source>
        <dbReference type="EMBL" id="KAJ7696908.1"/>
    </source>
</evidence>
<feature type="non-terminal residue" evidence="1">
    <location>
        <position position="75"/>
    </location>
</feature>
<sequence length="75" mass="8637">MQSLSRPRVTLVSRLWFMMHADSPSTFPPDSQTSRARHPNPQRCGPLLMTIFEPASTPIEVLEYVVWCVHFSHLD</sequence>
<organism evidence="1 2">
    <name type="scientific">Mycena metata</name>
    <dbReference type="NCBI Taxonomy" id="1033252"/>
    <lineage>
        <taxon>Eukaryota</taxon>
        <taxon>Fungi</taxon>
        <taxon>Dikarya</taxon>
        <taxon>Basidiomycota</taxon>
        <taxon>Agaricomycotina</taxon>
        <taxon>Agaricomycetes</taxon>
        <taxon>Agaricomycetidae</taxon>
        <taxon>Agaricales</taxon>
        <taxon>Marasmiineae</taxon>
        <taxon>Mycenaceae</taxon>
        <taxon>Mycena</taxon>
    </lineage>
</organism>
<keyword evidence="2" id="KW-1185">Reference proteome</keyword>
<dbReference type="Proteomes" id="UP001215598">
    <property type="component" value="Unassembled WGS sequence"/>
</dbReference>
<evidence type="ECO:0000313" key="2">
    <source>
        <dbReference type="Proteomes" id="UP001215598"/>
    </source>
</evidence>
<gene>
    <name evidence="1" type="ORF">B0H16DRAFT_1647126</name>
</gene>
<proteinExistence type="predicted"/>
<name>A0AAD7GIS1_9AGAR</name>
<comment type="caution">
    <text evidence="1">The sequence shown here is derived from an EMBL/GenBank/DDBJ whole genome shotgun (WGS) entry which is preliminary data.</text>
</comment>
<reference evidence="1" key="1">
    <citation type="submission" date="2023-03" db="EMBL/GenBank/DDBJ databases">
        <title>Massive genome expansion in bonnet fungi (Mycena s.s.) driven by repeated elements and novel gene families across ecological guilds.</title>
        <authorList>
            <consortium name="Lawrence Berkeley National Laboratory"/>
            <person name="Harder C.B."/>
            <person name="Miyauchi S."/>
            <person name="Viragh M."/>
            <person name="Kuo A."/>
            <person name="Thoen E."/>
            <person name="Andreopoulos B."/>
            <person name="Lu D."/>
            <person name="Skrede I."/>
            <person name="Drula E."/>
            <person name="Henrissat B."/>
            <person name="Morin E."/>
            <person name="Kohler A."/>
            <person name="Barry K."/>
            <person name="LaButti K."/>
            <person name="Morin E."/>
            <person name="Salamov A."/>
            <person name="Lipzen A."/>
            <person name="Mereny Z."/>
            <person name="Hegedus B."/>
            <person name="Baldrian P."/>
            <person name="Stursova M."/>
            <person name="Weitz H."/>
            <person name="Taylor A."/>
            <person name="Grigoriev I.V."/>
            <person name="Nagy L.G."/>
            <person name="Martin F."/>
            <person name="Kauserud H."/>
        </authorList>
    </citation>
    <scope>NUCLEOTIDE SEQUENCE</scope>
    <source>
        <strain evidence="1">CBHHK182m</strain>
    </source>
</reference>
<protein>
    <submittedName>
        <fullName evidence="1">Uncharacterized protein</fullName>
    </submittedName>
</protein>